<keyword evidence="4" id="KW-1185">Reference proteome</keyword>
<feature type="compositionally biased region" description="Polar residues" evidence="1">
    <location>
        <begin position="315"/>
        <end position="325"/>
    </location>
</feature>
<reference evidence="3 4" key="1">
    <citation type="journal article" date="2020" name="IScience">
        <title>Genome Sequencing of the Endangered Kingdonia uniflora (Circaeasteraceae, Ranunculales) Reveals Potential Mechanisms of Evolutionary Specialization.</title>
        <authorList>
            <person name="Sun Y."/>
            <person name="Deng T."/>
            <person name="Zhang A."/>
            <person name="Moore M.J."/>
            <person name="Landis J.B."/>
            <person name="Lin N."/>
            <person name="Zhang H."/>
            <person name="Zhang X."/>
            <person name="Huang J."/>
            <person name="Zhang X."/>
            <person name="Sun H."/>
            <person name="Wang H."/>
        </authorList>
    </citation>
    <scope>NUCLEOTIDE SEQUENCE [LARGE SCALE GENOMIC DNA]</scope>
    <source>
        <strain evidence="3">TB1705</strain>
        <tissue evidence="3">Leaf</tissue>
    </source>
</reference>
<organism evidence="3 4">
    <name type="scientific">Kingdonia uniflora</name>
    <dbReference type="NCBI Taxonomy" id="39325"/>
    <lineage>
        <taxon>Eukaryota</taxon>
        <taxon>Viridiplantae</taxon>
        <taxon>Streptophyta</taxon>
        <taxon>Embryophyta</taxon>
        <taxon>Tracheophyta</taxon>
        <taxon>Spermatophyta</taxon>
        <taxon>Magnoliopsida</taxon>
        <taxon>Ranunculales</taxon>
        <taxon>Circaeasteraceae</taxon>
        <taxon>Kingdonia</taxon>
    </lineage>
</organism>
<proteinExistence type="predicted"/>
<evidence type="ECO:0000313" key="4">
    <source>
        <dbReference type="Proteomes" id="UP000541444"/>
    </source>
</evidence>
<evidence type="ECO:0000259" key="2">
    <source>
        <dbReference type="Pfam" id="PF04937"/>
    </source>
</evidence>
<accession>A0A7J7MI87</accession>
<evidence type="ECO:0000256" key="1">
    <source>
        <dbReference type="SAM" id="MobiDB-lite"/>
    </source>
</evidence>
<dbReference type="AlphaFoldDB" id="A0A7J7MI87"/>
<feature type="region of interest" description="Disordered" evidence="1">
    <location>
        <begin position="37"/>
        <end position="82"/>
    </location>
</feature>
<dbReference type="PANTHER" id="PTHR32166:SF63">
    <property type="entry name" value="HAT TRANSPOSON SUPERFAMILY PROTEIN"/>
    <property type="match status" value="1"/>
</dbReference>
<dbReference type="EMBL" id="JACGCM010001488">
    <property type="protein sequence ID" value="KAF6154561.1"/>
    <property type="molecule type" value="Genomic_DNA"/>
</dbReference>
<protein>
    <recommendedName>
        <fullName evidence="2">DUF659 domain-containing protein</fullName>
    </recommendedName>
</protein>
<sequence>MGDSNDRLTTLETTVFTLTSTVGELVELALGSVSAYRQGRSHATPIEEEKGLEGDGDEVNTEKDNDSSDANFVNERPGGIRGDVVPCKQVPQDVMVKMRKDLLEKRSTREVLQLIDSNVPWTRDVCSNSTDESKHIPFVPTQPNCKRKDNVACVTPRENEPKRVLLSNKMGYSPGVTKTEETDEDSSMHAKRSVGDSFMKMLIGWILQEEKKEIDCYVKKVKHSWGITGCSILLDGWMNEKGRSLIYFLEDCPRGPIFLRLRNCESNAKEGDDDSDEMIDPMDDWIVDEAVTPKSSIDSVAWMNSNTIDNEEEPSTIQPNKEQHQ</sequence>
<comment type="caution">
    <text evidence="3">The sequence shown here is derived from an EMBL/GenBank/DDBJ whole genome shotgun (WGS) entry which is preliminary data.</text>
</comment>
<name>A0A7J7MI87_9MAGN</name>
<dbReference type="InterPro" id="IPR007021">
    <property type="entry name" value="DUF659"/>
</dbReference>
<feature type="region of interest" description="Disordered" evidence="1">
    <location>
        <begin position="302"/>
        <end position="325"/>
    </location>
</feature>
<dbReference type="Pfam" id="PF04937">
    <property type="entry name" value="DUF659"/>
    <property type="match status" value="1"/>
</dbReference>
<dbReference type="PANTHER" id="PTHR32166">
    <property type="entry name" value="OSJNBA0013A04.12 PROTEIN"/>
    <property type="match status" value="1"/>
</dbReference>
<gene>
    <name evidence="3" type="ORF">GIB67_017943</name>
</gene>
<evidence type="ECO:0000313" key="3">
    <source>
        <dbReference type="EMBL" id="KAF6154561.1"/>
    </source>
</evidence>
<feature type="region of interest" description="Disordered" evidence="1">
    <location>
        <begin position="169"/>
        <end position="190"/>
    </location>
</feature>
<feature type="domain" description="DUF659" evidence="2">
    <location>
        <begin position="201"/>
        <end position="271"/>
    </location>
</feature>
<dbReference type="Proteomes" id="UP000541444">
    <property type="component" value="Unassembled WGS sequence"/>
</dbReference>